<evidence type="ECO:0000313" key="3">
    <source>
        <dbReference type="EMBL" id="CAH9115371.1"/>
    </source>
</evidence>
<evidence type="ECO:0000256" key="2">
    <source>
        <dbReference type="SAM" id="SignalP"/>
    </source>
</evidence>
<name>A0A9P0ZWV1_CUSEU</name>
<dbReference type="EMBL" id="CAMAPE010000066">
    <property type="protein sequence ID" value="CAH9115371.1"/>
    <property type="molecule type" value="Genomic_DNA"/>
</dbReference>
<dbReference type="OrthoDB" id="21449at2759"/>
<accession>A0A9P0ZWV1</accession>
<evidence type="ECO:0000313" key="4">
    <source>
        <dbReference type="Proteomes" id="UP001152484"/>
    </source>
</evidence>
<keyword evidence="4" id="KW-1185">Reference proteome</keyword>
<feature type="compositionally biased region" description="Low complexity" evidence="1">
    <location>
        <begin position="179"/>
        <end position="195"/>
    </location>
</feature>
<proteinExistence type="predicted"/>
<dbReference type="AlphaFoldDB" id="A0A9P0ZWV1"/>
<keyword evidence="2" id="KW-0732">Signal</keyword>
<feature type="region of interest" description="Disordered" evidence="1">
    <location>
        <begin position="164"/>
        <end position="202"/>
    </location>
</feature>
<protein>
    <submittedName>
        <fullName evidence="3">Uncharacterized protein</fullName>
    </submittedName>
</protein>
<evidence type="ECO:0000256" key="1">
    <source>
        <dbReference type="SAM" id="MobiDB-lite"/>
    </source>
</evidence>
<feature type="chain" id="PRO_5040435771" evidence="2">
    <location>
        <begin position="19"/>
        <end position="202"/>
    </location>
</feature>
<dbReference type="Proteomes" id="UP001152484">
    <property type="component" value="Unassembled WGS sequence"/>
</dbReference>
<sequence>MLLTSLVFFYCRFWVSLRRLLTASLHRKQLIAESPMGSDASNVGNITGPDYFSFYKCEIAELLSQDEDFLPSSLQTSVSSDNLNGNMATAKKCNTASSSSLFSDCIGPEVSETKIEKLKSLLRQSVFSLSQDVDEMVDPVLKLCELKSVLLGFSDSLRSISAVDAPGADQGNPCKKLKPSTLSSPASASESQGSQERSDPEI</sequence>
<reference evidence="3" key="1">
    <citation type="submission" date="2022-07" db="EMBL/GenBank/DDBJ databases">
        <authorList>
            <person name="Macas J."/>
            <person name="Novak P."/>
            <person name="Neumann P."/>
        </authorList>
    </citation>
    <scope>NUCLEOTIDE SEQUENCE</scope>
</reference>
<organism evidence="3 4">
    <name type="scientific">Cuscuta europaea</name>
    <name type="common">European dodder</name>
    <dbReference type="NCBI Taxonomy" id="41803"/>
    <lineage>
        <taxon>Eukaryota</taxon>
        <taxon>Viridiplantae</taxon>
        <taxon>Streptophyta</taxon>
        <taxon>Embryophyta</taxon>
        <taxon>Tracheophyta</taxon>
        <taxon>Spermatophyta</taxon>
        <taxon>Magnoliopsida</taxon>
        <taxon>eudicotyledons</taxon>
        <taxon>Gunneridae</taxon>
        <taxon>Pentapetalae</taxon>
        <taxon>asterids</taxon>
        <taxon>lamiids</taxon>
        <taxon>Solanales</taxon>
        <taxon>Convolvulaceae</taxon>
        <taxon>Cuscuteae</taxon>
        <taxon>Cuscuta</taxon>
        <taxon>Cuscuta subgen. Cuscuta</taxon>
    </lineage>
</organism>
<comment type="caution">
    <text evidence="3">The sequence shown here is derived from an EMBL/GenBank/DDBJ whole genome shotgun (WGS) entry which is preliminary data.</text>
</comment>
<gene>
    <name evidence="3" type="ORF">CEURO_LOCUS20786</name>
</gene>
<feature type="signal peptide" evidence="2">
    <location>
        <begin position="1"/>
        <end position="18"/>
    </location>
</feature>